<protein>
    <submittedName>
        <fullName evidence="2">Uncharacterized protein</fullName>
    </submittedName>
</protein>
<evidence type="ECO:0000256" key="1">
    <source>
        <dbReference type="SAM" id="MobiDB-lite"/>
    </source>
</evidence>
<comment type="caution">
    <text evidence="2">The sequence shown here is derived from an EMBL/GenBank/DDBJ whole genome shotgun (WGS) entry which is preliminary data.</text>
</comment>
<reference evidence="2 3" key="1">
    <citation type="journal article" date="2023" name="G3 (Bethesda)">
        <title>A chromosome-length genome assembly and annotation of blackberry (Rubus argutus, cv. 'Hillquist').</title>
        <authorList>
            <person name="Bruna T."/>
            <person name="Aryal R."/>
            <person name="Dudchenko O."/>
            <person name="Sargent D.J."/>
            <person name="Mead D."/>
            <person name="Buti M."/>
            <person name="Cavallini A."/>
            <person name="Hytonen T."/>
            <person name="Andres J."/>
            <person name="Pham M."/>
            <person name="Weisz D."/>
            <person name="Mascagni F."/>
            <person name="Usai G."/>
            <person name="Natali L."/>
            <person name="Bassil N."/>
            <person name="Fernandez G.E."/>
            <person name="Lomsadze A."/>
            <person name="Armour M."/>
            <person name="Olukolu B."/>
            <person name="Poorten T."/>
            <person name="Britton C."/>
            <person name="Davik J."/>
            <person name="Ashrafi H."/>
            <person name="Aiden E.L."/>
            <person name="Borodovsky M."/>
            <person name="Worthington M."/>
        </authorList>
    </citation>
    <scope>NUCLEOTIDE SEQUENCE [LARGE SCALE GENOMIC DNA]</scope>
    <source>
        <strain evidence="2">PI 553951</strain>
    </source>
</reference>
<feature type="compositionally biased region" description="Basic and acidic residues" evidence="1">
    <location>
        <begin position="175"/>
        <end position="190"/>
    </location>
</feature>
<sequence>MGVDAEDILVWVWRFLHFSMRTSSNVCRKFFWTSGGLRILDAKQDEKRRGDRKTCKNSGSVGDDVVVNRDESSSLQKQKSRRTNVKRIDWDGQNEKEEKQASTLATSHVSRTILLGKEAKGLNTREKERAFDHGESSNAKMSAAEAIQVVDEDHSILDSDRDILSSGSSDDESEKFEGGGSKEEAAKEGGNKAMQWTDDDQQNLMDLGLSEIERNKRLESLIARRRARKLFKMQIEKGLIDLDTILPGQIAPLYIARNNPFIAEMDGMQTPGSAPSVMFPAKKPI</sequence>
<evidence type="ECO:0000313" key="2">
    <source>
        <dbReference type="EMBL" id="KAK9940729.1"/>
    </source>
</evidence>
<dbReference type="Proteomes" id="UP001457282">
    <property type="component" value="Unassembled WGS sequence"/>
</dbReference>
<proteinExistence type="predicted"/>
<accession>A0AAW1XVY6</accession>
<dbReference type="EMBL" id="JBEDUW010000003">
    <property type="protein sequence ID" value="KAK9940729.1"/>
    <property type="molecule type" value="Genomic_DNA"/>
</dbReference>
<feature type="region of interest" description="Disordered" evidence="1">
    <location>
        <begin position="45"/>
        <end position="64"/>
    </location>
</feature>
<gene>
    <name evidence="2" type="ORF">M0R45_017372</name>
</gene>
<dbReference type="PANTHER" id="PTHR33870:SF16">
    <property type="entry name" value="PROTEIN, PUTATIVE-RELATED"/>
    <property type="match status" value="1"/>
</dbReference>
<feature type="region of interest" description="Disordered" evidence="1">
    <location>
        <begin position="158"/>
        <end position="198"/>
    </location>
</feature>
<feature type="compositionally biased region" description="Basic and acidic residues" evidence="1">
    <location>
        <begin position="45"/>
        <end position="54"/>
    </location>
</feature>
<dbReference type="AlphaFoldDB" id="A0AAW1XVY6"/>
<keyword evidence="3" id="KW-1185">Reference proteome</keyword>
<organism evidence="2 3">
    <name type="scientific">Rubus argutus</name>
    <name type="common">Southern blackberry</name>
    <dbReference type="NCBI Taxonomy" id="59490"/>
    <lineage>
        <taxon>Eukaryota</taxon>
        <taxon>Viridiplantae</taxon>
        <taxon>Streptophyta</taxon>
        <taxon>Embryophyta</taxon>
        <taxon>Tracheophyta</taxon>
        <taxon>Spermatophyta</taxon>
        <taxon>Magnoliopsida</taxon>
        <taxon>eudicotyledons</taxon>
        <taxon>Gunneridae</taxon>
        <taxon>Pentapetalae</taxon>
        <taxon>rosids</taxon>
        <taxon>fabids</taxon>
        <taxon>Rosales</taxon>
        <taxon>Rosaceae</taxon>
        <taxon>Rosoideae</taxon>
        <taxon>Rosoideae incertae sedis</taxon>
        <taxon>Rubus</taxon>
    </lineage>
</organism>
<evidence type="ECO:0000313" key="3">
    <source>
        <dbReference type="Proteomes" id="UP001457282"/>
    </source>
</evidence>
<dbReference type="PANTHER" id="PTHR33870">
    <property type="entry name" value="CARDIOMYOPATHY-ASSOCIATED PROTEIN"/>
    <property type="match status" value="1"/>
</dbReference>
<name>A0AAW1XVY6_RUBAR</name>